<dbReference type="PATRIC" id="fig|52133.18.peg.2271"/>
<evidence type="ECO:0000313" key="3">
    <source>
        <dbReference type="Proteomes" id="UP000075680"/>
    </source>
</evidence>
<proteinExistence type="predicted"/>
<evidence type="ECO:0000256" key="1">
    <source>
        <dbReference type="SAM" id="Phobius"/>
    </source>
</evidence>
<dbReference type="AlphaFoldDB" id="A0A150HMN2"/>
<dbReference type="Proteomes" id="UP000075680">
    <property type="component" value="Unassembled WGS sequence"/>
</dbReference>
<dbReference type="EMBL" id="JRUE01000190">
    <property type="protein sequence ID" value="KXZ67392.1"/>
    <property type="molecule type" value="Genomic_DNA"/>
</dbReference>
<sequence>MQIKHIVIGIYIVIALLFSAYLKGCSATADRSYAYNLGKAIVWPISMFN</sequence>
<name>A0A150HMN2_9GAMM</name>
<keyword evidence="1" id="KW-0812">Transmembrane</keyword>
<dbReference type="RefSeq" id="WP_005089499.1">
    <property type="nucleotide sequence ID" value="NZ_JRUE01000190.1"/>
</dbReference>
<organism evidence="2 3">
    <name type="scientific">Acinetobacter venetianus</name>
    <dbReference type="NCBI Taxonomy" id="52133"/>
    <lineage>
        <taxon>Bacteria</taxon>
        <taxon>Pseudomonadati</taxon>
        <taxon>Pseudomonadota</taxon>
        <taxon>Gammaproteobacteria</taxon>
        <taxon>Moraxellales</taxon>
        <taxon>Moraxellaceae</taxon>
        <taxon>Acinetobacter</taxon>
    </lineage>
</organism>
<protein>
    <submittedName>
        <fullName evidence="2">Uncharacterized protein</fullName>
    </submittedName>
</protein>
<reference evidence="2 3" key="1">
    <citation type="journal article" date="2016" name="Sci. Rep.">
        <title>Genomic and phenotypic characterization of the species Acinetobacter venetianus.</title>
        <authorList>
            <person name="Fondi M."/>
            <person name="Maida I."/>
            <person name="Perrin E."/>
            <person name="Orlandini V."/>
            <person name="La Torre L."/>
            <person name="Bosi E."/>
            <person name="Negroni A."/>
            <person name="Zanaroli G."/>
            <person name="Fava F."/>
            <person name="Decorosi F."/>
            <person name="Giovannetti L."/>
            <person name="Viti C."/>
            <person name="Vaneechoutte M."/>
            <person name="Dijkshoorn L."/>
            <person name="Fani R."/>
        </authorList>
    </citation>
    <scope>NUCLEOTIDE SEQUENCE [LARGE SCALE GENOMIC DNA]</scope>
    <source>
        <strain evidence="2 3">LUH5627</strain>
    </source>
</reference>
<evidence type="ECO:0000313" key="2">
    <source>
        <dbReference type="EMBL" id="KXZ67392.1"/>
    </source>
</evidence>
<keyword evidence="1" id="KW-1133">Transmembrane helix</keyword>
<accession>A0A150HMN2</accession>
<gene>
    <name evidence="2" type="ORF">AVENLUH5627_02193</name>
</gene>
<feature type="transmembrane region" description="Helical" evidence="1">
    <location>
        <begin position="6"/>
        <end position="22"/>
    </location>
</feature>
<comment type="caution">
    <text evidence="2">The sequence shown here is derived from an EMBL/GenBank/DDBJ whole genome shotgun (WGS) entry which is preliminary data.</text>
</comment>
<keyword evidence="1" id="KW-0472">Membrane</keyword>